<gene>
    <name evidence="3" type="ORF">AMK59_3719</name>
</gene>
<accession>A0A0T6B7V4</accession>
<evidence type="ECO:0000313" key="4">
    <source>
        <dbReference type="Proteomes" id="UP000051574"/>
    </source>
</evidence>
<evidence type="ECO:0000313" key="3">
    <source>
        <dbReference type="EMBL" id="KRT83426.1"/>
    </source>
</evidence>
<dbReference type="Proteomes" id="UP000051574">
    <property type="component" value="Unassembled WGS sequence"/>
</dbReference>
<keyword evidence="1" id="KW-0175">Coiled coil</keyword>
<dbReference type="AlphaFoldDB" id="A0A0T6B7V4"/>
<dbReference type="EMBL" id="LJIG01009265">
    <property type="protein sequence ID" value="KRT83426.1"/>
    <property type="molecule type" value="Genomic_DNA"/>
</dbReference>
<evidence type="ECO:0000256" key="1">
    <source>
        <dbReference type="SAM" id="Coils"/>
    </source>
</evidence>
<dbReference type="PANTHER" id="PTHR16275:SF8">
    <property type="entry name" value="COILED-COIL DOMAIN-CONTAINING PROTEIN 40"/>
    <property type="match status" value="1"/>
</dbReference>
<feature type="region of interest" description="Disordered" evidence="2">
    <location>
        <begin position="22"/>
        <end position="52"/>
    </location>
</feature>
<protein>
    <recommendedName>
        <fullName evidence="5">Coiled-coil domain-containing protein 40</fullName>
    </recommendedName>
</protein>
<feature type="coiled-coil region" evidence="1">
    <location>
        <begin position="769"/>
        <end position="796"/>
    </location>
</feature>
<organism evidence="3 4">
    <name type="scientific">Oryctes borbonicus</name>
    <dbReference type="NCBI Taxonomy" id="1629725"/>
    <lineage>
        <taxon>Eukaryota</taxon>
        <taxon>Metazoa</taxon>
        <taxon>Ecdysozoa</taxon>
        <taxon>Arthropoda</taxon>
        <taxon>Hexapoda</taxon>
        <taxon>Insecta</taxon>
        <taxon>Pterygota</taxon>
        <taxon>Neoptera</taxon>
        <taxon>Endopterygota</taxon>
        <taxon>Coleoptera</taxon>
        <taxon>Polyphaga</taxon>
        <taxon>Scarabaeiformia</taxon>
        <taxon>Scarabaeidae</taxon>
        <taxon>Dynastinae</taxon>
        <taxon>Oryctes</taxon>
    </lineage>
</organism>
<feature type="coiled-coil region" evidence="1">
    <location>
        <begin position="69"/>
        <end position="103"/>
    </location>
</feature>
<feature type="coiled-coil region" evidence="1">
    <location>
        <begin position="342"/>
        <end position="404"/>
    </location>
</feature>
<evidence type="ECO:0008006" key="5">
    <source>
        <dbReference type="Google" id="ProtNLM"/>
    </source>
</evidence>
<proteinExistence type="predicted"/>
<dbReference type="PANTHER" id="PTHR16275">
    <property type="entry name" value="COILED-COIL DOMAIN-CONTAINING PROTEIN 40"/>
    <property type="match status" value="1"/>
</dbReference>
<name>A0A0T6B7V4_9SCAR</name>
<sequence length="844" mass="99070">MSEEDLGLKFVKDAFKFLDTSPEKEPKQYFDTNHEGEGHFELTSHEKKETGAEQDETLKVLEPEHPLLKKFQIALKEHLERQIEHLKNEIFEYETATKKMQAEKDQLGTDTYEIQQVVSKQQADLENSITQLQNVVAAREETGIKLQEALGEHKNCRTKLYETEKKEIELRKEMDSINLLMQQMSNWEADIESELKVNQRKFEKTKKDKMKLAEEKRNQDMLVYKLMTEIWDLEADLETILMQLRVKEEEREKLAETVVISNTDIEAAESEHRCLLHGWHSVIIAISSRDKHLSQVSQELSVDTENLRSILSEIEQIKKLCQREMNKNETLTMFKNRIETDLGNARHQLEVEDNKRENLERTVMKTKAIIDQTEADIERIVHENQALQQEFDLLIKNYEKAINDKTNLDATLLENLQIQLTNDKACRYLNKVLYDVKVKNRAMQITLGNAENHNANVLMDIECQKGTNDELERILVDLKKQQVIVDKQISVYVDEINKCLSAVNKKQRDIEVLTNKLEKIKMSGEVTKSPHELKISALEQHIEHVQEKIKDMQKFWLREQGHVVCLSEQREEQIHDRNLLRKQTLILEQRNLKINDELEVHRKQEEKMRRNINKLQNQLVYYTEALSKKQGSKHNLDERNTLLQNEFVFKLKEEELSIVKIEAEIVDIEQDMSRLTAELLEKNREALEWEKKMKMVLETKQNINIEKGEGGEVSTMRAEIHRMNVRYSQLKKAQDKLILDLEHCVSRRDAIVTNAEAREKKIGALVQSKMIMSRKLDDLKNKVKVLETDIENVKRTITDVDYEFKLAENQMVVDEHDIEASKVHFAETLRQIDEIKTDKQLVSI</sequence>
<keyword evidence="4" id="KW-1185">Reference proteome</keyword>
<dbReference type="InterPro" id="IPR037386">
    <property type="entry name" value="CCDC40"/>
</dbReference>
<feature type="coiled-coil region" evidence="1">
    <location>
        <begin position="461"/>
        <end position="555"/>
    </location>
</feature>
<evidence type="ECO:0000256" key="2">
    <source>
        <dbReference type="SAM" id="MobiDB-lite"/>
    </source>
</evidence>
<dbReference type="OrthoDB" id="188741at2759"/>
<dbReference type="GO" id="GO:0005737">
    <property type="term" value="C:cytoplasm"/>
    <property type="evidence" value="ECO:0007669"/>
    <property type="project" value="TreeGrafter"/>
</dbReference>
<dbReference type="GO" id="GO:0035082">
    <property type="term" value="P:axoneme assembly"/>
    <property type="evidence" value="ECO:0007669"/>
    <property type="project" value="InterPro"/>
</dbReference>
<reference evidence="3 4" key="1">
    <citation type="submission" date="2015-09" db="EMBL/GenBank/DDBJ databases">
        <title>Draft genome of the scarab beetle Oryctes borbonicus.</title>
        <authorList>
            <person name="Meyer J.M."/>
            <person name="Markov G.V."/>
            <person name="Baskaran P."/>
            <person name="Herrmann M."/>
            <person name="Sommer R.J."/>
            <person name="Roedelsperger C."/>
        </authorList>
    </citation>
    <scope>NUCLEOTIDE SEQUENCE [LARGE SCALE GENOMIC DNA]</scope>
    <source>
        <strain evidence="3">OB123</strain>
        <tissue evidence="3">Whole animal</tissue>
    </source>
</reference>
<feature type="coiled-coil region" evidence="1">
    <location>
        <begin position="598"/>
        <end position="625"/>
    </location>
</feature>
<comment type="caution">
    <text evidence="3">The sequence shown here is derived from an EMBL/GenBank/DDBJ whole genome shotgun (WGS) entry which is preliminary data.</text>
</comment>
<feature type="coiled-coil region" evidence="1">
    <location>
        <begin position="651"/>
        <end position="692"/>
    </location>
</feature>